<feature type="compositionally biased region" description="Acidic residues" evidence="1">
    <location>
        <begin position="177"/>
        <end position="194"/>
    </location>
</feature>
<evidence type="ECO:0000256" key="1">
    <source>
        <dbReference type="SAM" id="MobiDB-lite"/>
    </source>
</evidence>
<dbReference type="AlphaFoldDB" id="A0A6C0KLU8"/>
<dbReference type="EMBL" id="MN740917">
    <property type="protein sequence ID" value="QHU17737.1"/>
    <property type="molecule type" value="Genomic_DNA"/>
</dbReference>
<protein>
    <submittedName>
        <fullName evidence="2">Uncharacterized protein</fullName>
    </submittedName>
</protein>
<feature type="region of interest" description="Disordered" evidence="1">
    <location>
        <begin position="171"/>
        <end position="197"/>
    </location>
</feature>
<proteinExistence type="predicted"/>
<reference evidence="2" key="1">
    <citation type="journal article" date="2020" name="Nature">
        <title>Giant virus diversity and host interactions through global metagenomics.</title>
        <authorList>
            <person name="Schulz F."/>
            <person name="Roux S."/>
            <person name="Paez-Espino D."/>
            <person name="Jungbluth S."/>
            <person name="Walsh D.A."/>
            <person name="Denef V.J."/>
            <person name="McMahon K.D."/>
            <person name="Konstantinidis K.T."/>
            <person name="Eloe-Fadrosh E.A."/>
            <person name="Kyrpides N.C."/>
            <person name="Woyke T."/>
        </authorList>
    </citation>
    <scope>NUCLEOTIDE SEQUENCE</scope>
    <source>
        <strain evidence="2">GVMAG-S-3300012919-55</strain>
    </source>
</reference>
<evidence type="ECO:0000313" key="2">
    <source>
        <dbReference type="EMBL" id="QHU17737.1"/>
    </source>
</evidence>
<accession>A0A6C0KLU8</accession>
<name>A0A6C0KLU8_9ZZZZ</name>
<organism evidence="2">
    <name type="scientific">viral metagenome</name>
    <dbReference type="NCBI Taxonomy" id="1070528"/>
    <lineage>
        <taxon>unclassified sequences</taxon>
        <taxon>metagenomes</taxon>
        <taxon>organismal metagenomes</taxon>
    </lineage>
</organism>
<sequence length="294" mass="34684">MNEMYLMDLSFNALKINPPNAINENHYVFPISYNNETPILFSSKQSYILHIKEKICELHIKDRTDLTFFNDLYKHLLELLYQTHDEWFETSFERNKYVSMFKEYLYPNIQENAVNIKCNVNASILETLSDSSSAVEVYPTFQLNSIVFDNLNFQIDLELRNIQIVPQIQKETMDKEESVEEPDENEKEEEEESTNENKVLNSFDLAEEVDVQPTETLDESDININDEDYYILFKIIHSAIKDNFANSILSVLQEKNINTETVDIQNIAYDSDDYEDSEDEYLDNDQFEENFKNI</sequence>